<dbReference type="Gene3D" id="3.40.710.10">
    <property type="entry name" value="DD-peptidase/beta-lactamase superfamily"/>
    <property type="match status" value="2"/>
</dbReference>
<keyword evidence="14" id="KW-0511">Multifunctional enzyme</keyword>
<evidence type="ECO:0000256" key="9">
    <source>
        <dbReference type="ARBA" id="ARBA00022679"/>
    </source>
</evidence>
<dbReference type="InterPro" id="IPR001460">
    <property type="entry name" value="PCN-bd_Tpept"/>
</dbReference>
<dbReference type="GO" id="GO:0009252">
    <property type="term" value="P:peptidoglycan biosynthetic process"/>
    <property type="evidence" value="ECO:0007669"/>
    <property type="project" value="UniProtKB-KW"/>
</dbReference>
<feature type="domain" description="Glycosyl transferase family 51" evidence="20">
    <location>
        <begin position="72"/>
        <end position="248"/>
    </location>
</feature>
<comment type="caution">
    <text evidence="21">The sequence shown here is derived from an EMBL/GenBank/DDBJ whole genome shotgun (WGS) entry which is preliminary data.</text>
</comment>
<dbReference type="InterPro" id="IPR036950">
    <property type="entry name" value="PBP_transglycosylase"/>
</dbReference>
<comment type="pathway">
    <text evidence="2">Cell wall biogenesis; peptidoglycan biosynthesis.</text>
</comment>
<evidence type="ECO:0000256" key="13">
    <source>
        <dbReference type="ARBA" id="ARBA00023136"/>
    </source>
</evidence>
<reference evidence="21 22" key="1">
    <citation type="submission" date="2014-10" db="EMBL/GenBank/DDBJ databases">
        <title>Draft genome sequence of the proteorhodopsin-containing marine bacterium Dokdonia donghaensis.</title>
        <authorList>
            <person name="Gomez-Consarnau L."/>
            <person name="Gonzalez J.M."/>
            <person name="Riedel T."/>
            <person name="Jaenicke S."/>
            <person name="Wagner-Doebler I."/>
            <person name="Fuhrman J.A."/>
        </authorList>
    </citation>
    <scope>NUCLEOTIDE SEQUENCE [LARGE SCALE GENOMIC DNA]</scope>
    <source>
        <strain evidence="21 22">DSW-1</strain>
    </source>
</reference>
<keyword evidence="7" id="KW-0645">Protease</keyword>
<dbReference type="GO" id="GO:0071555">
    <property type="term" value="P:cell wall organization"/>
    <property type="evidence" value="ECO:0007669"/>
    <property type="project" value="UniProtKB-KW"/>
</dbReference>
<sequence>MATKKAPKKTAESSGDYSKYISWFWRLFVGGIALVVLVFLLASWNAFGELPTFEELENPESNLATKIISVDGKQLGTYYNENRTPVKYEQLPQNLVDALVATEDERYYDHSGIDFRGTTRAFAYLGQKGGASTVTQQLAKLLFTGQAARGWKRYAQKIKEYVIATRLERQYTKQEIIAMYLNKQDFLFNAIGVSSAARIYFNKDVEDLELHESAVIVAMLKNPRQYNPYRKISREKSLGRRNQVFKQMEKNGMITTAEKDSLQALPMEVKFTPEGHADGIATYFRENLKKFMASWIKENPKGEDLEGNLTYYNIYRDGLTITTTIDSRMQKIAEDAVAAHMPRLQKEFDRQNEKNKTAPFRDIEEEDVDRIFNNAIKSSSRWRKMKAQGKSEDAIRKSFDIKTDMTIFSWGGEIDTVMTPRDSIRYYKKFLRTGMMSMVPQTGEVRAWVGGNNMTHFQYDHVQLGKRQVGSTFKPFLYATAVDQLKISPCDTLPNTIYCIAAGSHGNTKDWCPENSGGEMGGMITMKKALAESVNTVSARLMDKVGPEPVIDLVSKLGVDTSKIPAVPSIALGTADLSLYEMVSAYGAFANQGVYVKPQIVSTIQDKNGTILYQHVPETRDVLSAESAYVTLQMMEGVTRSGSGSRLRHTWRGKDPVYRKAVTGYPYGFTNAIAGKTGTTQNQSDGWFMGIVPNLVTGVWVGGDDRAVHFPGINYGQGATMALPIWGMYMKDVYENKDLKISKSEFDKPKDLSITIDCDNYKSEGVNDELPDELDF</sequence>
<evidence type="ECO:0000259" key="19">
    <source>
        <dbReference type="Pfam" id="PF00905"/>
    </source>
</evidence>
<evidence type="ECO:0000256" key="15">
    <source>
        <dbReference type="ARBA" id="ARBA00023316"/>
    </source>
</evidence>
<evidence type="ECO:0000256" key="6">
    <source>
        <dbReference type="ARBA" id="ARBA00022645"/>
    </source>
</evidence>
<evidence type="ECO:0000256" key="12">
    <source>
        <dbReference type="ARBA" id="ARBA00022984"/>
    </source>
</evidence>
<comment type="similarity">
    <text evidence="4">In the N-terminal section; belongs to the glycosyltransferase 51 family.</text>
</comment>
<organism evidence="21 22">
    <name type="scientific">Dokdonia donghaensis DSW-1</name>
    <dbReference type="NCBI Taxonomy" id="1300343"/>
    <lineage>
        <taxon>Bacteria</taxon>
        <taxon>Pseudomonadati</taxon>
        <taxon>Bacteroidota</taxon>
        <taxon>Flavobacteriia</taxon>
        <taxon>Flavobacteriales</taxon>
        <taxon>Flavobacteriaceae</taxon>
        <taxon>Dokdonia</taxon>
    </lineage>
</organism>
<comment type="catalytic activity">
    <reaction evidence="17">
        <text>[GlcNAc-(1-&gt;4)-Mur2Ac(oyl-L-Ala-gamma-D-Glu-L-Lys-D-Ala-D-Ala)](n)-di-trans,octa-cis-undecaprenyl diphosphate + beta-D-GlcNAc-(1-&gt;4)-Mur2Ac(oyl-L-Ala-gamma-D-Glu-L-Lys-D-Ala-D-Ala)-di-trans,octa-cis-undecaprenyl diphosphate = [GlcNAc-(1-&gt;4)-Mur2Ac(oyl-L-Ala-gamma-D-Glu-L-Lys-D-Ala-D-Ala)](n+1)-di-trans,octa-cis-undecaprenyl diphosphate + di-trans,octa-cis-undecaprenyl diphosphate + H(+)</text>
        <dbReference type="Rhea" id="RHEA:23708"/>
        <dbReference type="Rhea" id="RHEA-COMP:9602"/>
        <dbReference type="Rhea" id="RHEA-COMP:9603"/>
        <dbReference type="ChEBI" id="CHEBI:15378"/>
        <dbReference type="ChEBI" id="CHEBI:58405"/>
        <dbReference type="ChEBI" id="CHEBI:60033"/>
        <dbReference type="ChEBI" id="CHEBI:78435"/>
        <dbReference type="EC" id="2.4.99.28"/>
    </reaction>
</comment>
<keyword evidence="18" id="KW-1133">Transmembrane helix</keyword>
<protein>
    <submittedName>
        <fullName evidence="21">Penicillin-binding protein</fullName>
    </submittedName>
</protein>
<evidence type="ECO:0000313" key="21">
    <source>
        <dbReference type="EMBL" id="KGO06857.1"/>
    </source>
</evidence>
<evidence type="ECO:0000256" key="1">
    <source>
        <dbReference type="ARBA" id="ARBA00004236"/>
    </source>
</evidence>
<evidence type="ECO:0000256" key="17">
    <source>
        <dbReference type="ARBA" id="ARBA00049902"/>
    </source>
</evidence>
<proteinExistence type="inferred from homology"/>
<dbReference type="EMBL" id="JSAQ01000001">
    <property type="protein sequence ID" value="KGO06857.1"/>
    <property type="molecule type" value="Genomic_DNA"/>
</dbReference>
<dbReference type="SUPFAM" id="SSF53955">
    <property type="entry name" value="Lysozyme-like"/>
    <property type="match status" value="1"/>
</dbReference>
<evidence type="ECO:0000256" key="7">
    <source>
        <dbReference type="ARBA" id="ARBA00022670"/>
    </source>
</evidence>
<comment type="subcellular location">
    <subcellularLocation>
        <location evidence="1">Cell membrane</location>
    </subcellularLocation>
</comment>
<dbReference type="InterPro" id="IPR012338">
    <property type="entry name" value="Beta-lactam/transpept-like"/>
</dbReference>
<evidence type="ECO:0000256" key="3">
    <source>
        <dbReference type="ARBA" id="ARBA00007090"/>
    </source>
</evidence>
<dbReference type="GO" id="GO:0008955">
    <property type="term" value="F:peptidoglycan glycosyltransferase activity"/>
    <property type="evidence" value="ECO:0007669"/>
    <property type="project" value="UniProtKB-EC"/>
</dbReference>
<dbReference type="InterPro" id="IPR001264">
    <property type="entry name" value="Glyco_trans_51"/>
</dbReference>
<dbReference type="GO" id="GO:0008658">
    <property type="term" value="F:penicillin binding"/>
    <property type="evidence" value="ECO:0007669"/>
    <property type="project" value="InterPro"/>
</dbReference>
<evidence type="ECO:0000256" key="16">
    <source>
        <dbReference type="ARBA" id="ARBA00034000"/>
    </source>
</evidence>
<keyword evidence="11" id="KW-0133">Cell shape</keyword>
<dbReference type="PANTHER" id="PTHR32282">
    <property type="entry name" value="BINDING PROTEIN TRANSPEPTIDASE, PUTATIVE-RELATED"/>
    <property type="match status" value="1"/>
</dbReference>
<dbReference type="GO" id="GO:0030288">
    <property type="term" value="C:outer membrane-bounded periplasmic space"/>
    <property type="evidence" value="ECO:0007669"/>
    <property type="project" value="TreeGrafter"/>
</dbReference>
<dbReference type="SUPFAM" id="SSF56601">
    <property type="entry name" value="beta-lactamase/transpeptidase-like"/>
    <property type="match status" value="1"/>
</dbReference>
<name>A0A0A2GUH2_9FLAO</name>
<keyword evidence="12" id="KW-0573">Peptidoglycan synthesis</keyword>
<dbReference type="GO" id="GO:0009002">
    <property type="term" value="F:serine-type D-Ala-D-Ala carboxypeptidase activity"/>
    <property type="evidence" value="ECO:0007669"/>
    <property type="project" value="UniProtKB-EC"/>
</dbReference>
<evidence type="ECO:0000256" key="10">
    <source>
        <dbReference type="ARBA" id="ARBA00022801"/>
    </source>
</evidence>
<evidence type="ECO:0000256" key="14">
    <source>
        <dbReference type="ARBA" id="ARBA00023268"/>
    </source>
</evidence>
<evidence type="ECO:0000256" key="2">
    <source>
        <dbReference type="ARBA" id="ARBA00004752"/>
    </source>
</evidence>
<keyword evidence="22" id="KW-1185">Reference proteome</keyword>
<dbReference type="Pfam" id="PF00905">
    <property type="entry name" value="Transpeptidase"/>
    <property type="match status" value="1"/>
</dbReference>
<accession>A0A0A2GUH2</accession>
<keyword evidence="5" id="KW-1003">Cell membrane</keyword>
<evidence type="ECO:0000259" key="20">
    <source>
        <dbReference type="Pfam" id="PF00912"/>
    </source>
</evidence>
<dbReference type="GO" id="GO:0006508">
    <property type="term" value="P:proteolysis"/>
    <property type="evidence" value="ECO:0007669"/>
    <property type="project" value="UniProtKB-KW"/>
</dbReference>
<dbReference type="AlphaFoldDB" id="A0A0A2GUH2"/>
<keyword evidence="8" id="KW-0328">Glycosyltransferase</keyword>
<comment type="catalytic activity">
    <reaction evidence="16">
        <text>Preferential cleavage: (Ac)2-L-Lys-D-Ala-|-D-Ala. Also transpeptidation of peptidyl-alanyl moieties that are N-acyl substituents of D-alanine.</text>
        <dbReference type="EC" id="3.4.16.4"/>
    </reaction>
</comment>
<dbReference type="PANTHER" id="PTHR32282:SF11">
    <property type="entry name" value="PENICILLIN-BINDING PROTEIN 1B"/>
    <property type="match status" value="1"/>
</dbReference>
<evidence type="ECO:0000256" key="11">
    <source>
        <dbReference type="ARBA" id="ARBA00022960"/>
    </source>
</evidence>
<gene>
    <name evidence="21" type="ORF">NV36_08365</name>
</gene>
<dbReference type="InterPro" id="IPR023346">
    <property type="entry name" value="Lysozyme-like_dom_sf"/>
</dbReference>
<comment type="similarity">
    <text evidence="3">In the C-terminal section; belongs to the transpeptidase family.</text>
</comment>
<dbReference type="Pfam" id="PF00912">
    <property type="entry name" value="Transgly"/>
    <property type="match status" value="1"/>
</dbReference>
<dbReference type="RefSeq" id="WP_035326091.1">
    <property type="nucleotide sequence ID" value="NZ_CP015125.1"/>
</dbReference>
<dbReference type="Gene3D" id="1.10.3810.10">
    <property type="entry name" value="Biosynthetic peptidoglycan transglycosylase-like"/>
    <property type="match status" value="1"/>
</dbReference>
<dbReference type="KEGG" id="ddo:I597_0543"/>
<keyword evidence="6" id="KW-0121">Carboxypeptidase</keyword>
<feature type="transmembrane region" description="Helical" evidence="18">
    <location>
        <begin position="23"/>
        <end position="44"/>
    </location>
</feature>
<dbReference type="GO" id="GO:0005886">
    <property type="term" value="C:plasma membrane"/>
    <property type="evidence" value="ECO:0007669"/>
    <property type="project" value="UniProtKB-SubCell"/>
</dbReference>
<evidence type="ECO:0000256" key="4">
    <source>
        <dbReference type="ARBA" id="ARBA00007739"/>
    </source>
</evidence>
<evidence type="ECO:0000313" key="22">
    <source>
        <dbReference type="Proteomes" id="UP000030140"/>
    </source>
</evidence>
<evidence type="ECO:0000256" key="5">
    <source>
        <dbReference type="ARBA" id="ARBA00022475"/>
    </source>
</evidence>
<evidence type="ECO:0000256" key="18">
    <source>
        <dbReference type="SAM" id="Phobius"/>
    </source>
</evidence>
<keyword evidence="15" id="KW-0961">Cell wall biogenesis/degradation</keyword>
<feature type="domain" description="Penicillin-binding protein transpeptidase" evidence="19">
    <location>
        <begin position="438"/>
        <end position="694"/>
    </location>
</feature>
<keyword evidence="13 18" id="KW-0472">Membrane</keyword>
<dbReference type="OrthoDB" id="9766909at2"/>
<keyword evidence="10" id="KW-0378">Hydrolase</keyword>
<keyword evidence="9" id="KW-0808">Transferase</keyword>
<dbReference type="Proteomes" id="UP000030140">
    <property type="component" value="Unassembled WGS sequence"/>
</dbReference>
<keyword evidence="18" id="KW-0812">Transmembrane</keyword>
<dbReference type="PATRIC" id="fig|1300343.5.peg.550"/>
<dbReference type="GO" id="GO:0008360">
    <property type="term" value="P:regulation of cell shape"/>
    <property type="evidence" value="ECO:0007669"/>
    <property type="project" value="UniProtKB-KW"/>
</dbReference>
<evidence type="ECO:0000256" key="8">
    <source>
        <dbReference type="ARBA" id="ARBA00022676"/>
    </source>
</evidence>
<dbReference type="InterPro" id="IPR050396">
    <property type="entry name" value="Glycosyltr_51/Transpeptidase"/>
</dbReference>